<gene>
    <name evidence="4" type="ORF">VHUM_01328</name>
</gene>
<dbReference type="PANTHER" id="PTHR43180">
    <property type="entry name" value="3-OXOACYL-(ACYL-CARRIER-PROTEIN) REDUCTASE (AFU_ORTHOLOGUE AFUA_6G11210)"/>
    <property type="match status" value="1"/>
</dbReference>
<reference evidence="4 5" key="1">
    <citation type="journal article" date="2019" name="PLoS Genet.">
        <title>Convergent evolution of linked mating-type loci in basidiomycete fungi.</title>
        <authorList>
            <person name="Sun S."/>
            <person name="Coelho M.A."/>
            <person name="Heitman J."/>
            <person name="Nowrousian M."/>
        </authorList>
    </citation>
    <scope>NUCLEOTIDE SEQUENCE [LARGE SCALE GENOMIC DNA]</scope>
    <source>
        <strain evidence="4 5">CBS 4282</strain>
    </source>
</reference>
<keyword evidence="5" id="KW-1185">Reference proteome</keyword>
<dbReference type="PRINTS" id="PR00081">
    <property type="entry name" value="GDHRDH"/>
</dbReference>
<comment type="similarity">
    <text evidence="1">Belongs to the short-chain dehydrogenases/reductases (SDR) family.</text>
</comment>
<keyword evidence="2" id="KW-0560">Oxidoreductase</keyword>
<accession>A0A7D8V2I5</accession>
<dbReference type="CDD" id="cd05233">
    <property type="entry name" value="SDR_c"/>
    <property type="match status" value="1"/>
</dbReference>
<evidence type="ECO:0000256" key="1">
    <source>
        <dbReference type="ARBA" id="ARBA00006484"/>
    </source>
</evidence>
<dbReference type="Proteomes" id="UP000473826">
    <property type="component" value="Unassembled WGS sequence"/>
</dbReference>
<dbReference type="Gene3D" id="3.40.50.720">
    <property type="entry name" value="NAD(P)-binding Rossmann-like Domain"/>
    <property type="match status" value="1"/>
</dbReference>
<sequence length="314" mass="32419">MAPTTTRAAVLQAVEARRDDGPRGSRLAGKVGIVTGVGPINGIGTNAVRLFAREQVAAVYLLDLSKDLPALAEQLRVEYPGTKVTAINGDVASDAVISDVVARALRETGRLDFFFANAGVTQLGRTPPEQLGNKAGAVKEVQQAVRTIASIPGDEFSEIMRINALSVFLAIKYAAPALSVTSSSKPVPGGSIVVTASVAGIRSNAGPIAYSASKAAVVSMAQTSAYELAGKNIRVNAICPGLIETNMTKALFTLARGSGKGDSVGQLNPLHRYGLPYEIASAALFLVSDESSYVNGQAVAVDGGLSAGHPFARL</sequence>
<dbReference type="SUPFAM" id="SSF51735">
    <property type="entry name" value="NAD(P)-binding Rossmann-fold domains"/>
    <property type="match status" value="1"/>
</dbReference>
<name>A0A7D8V2I5_VANHU</name>
<dbReference type="FunFam" id="3.40.50.720:FF:000084">
    <property type="entry name" value="Short-chain dehydrogenase reductase"/>
    <property type="match status" value="1"/>
</dbReference>
<dbReference type="PANTHER" id="PTHR43180:SF66">
    <property type="entry name" value="SHORT-CHAIN DEHYDROGENASE_REDUCTASE FAMILY PROTEIN"/>
    <property type="match status" value="1"/>
</dbReference>
<dbReference type="AlphaFoldDB" id="A0A7D8V2I5"/>
<dbReference type="PROSITE" id="PS51733">
    <property type="entry name" value="BPL_LPL_CATALYTIC"/>
    <property type="match status" value="1"/>
</dbReference>
<dbReference type="PRINTS" id="PR00080">
    <property type="entry name" value="SDRFAMILY"/>
</dbReference>
<dbReference type="Pfam" id="PF13561">
    <property type="entry name" value="adh_short_C2"/>
    <property type="match status" value="1"/>
</dbReference>
<dbReference type="EMBL" id="QKWK01000003">
    <property type="protein sequence ID" value="TXT12927.1"/>
    <property type="molecule type" value="Genomic_DNA"/>
</dbReference>
<dbReference type="InterPro" id="IPR036291">
    <property type="entry name" value="NAD(P)-bd_dom_sf"/>
</dbReference>
<dbReference type="InterPro" id="IPR002347">
    <property type="entry name" value="SDR_fam"/>
</dbReference>
<comment type="caution">
    <text evidence="4">The sequence shown here is derived from an EMBL/GenBank/DDBJ whole genome shotgun (WGS) entry which is preliminary data.</text>
</comment>
<evidence type="ECO:0000259" key="3">
    <source>
        <dbReference type="PROSITE" id="PS51733"/>
    </source>
</evidence>
<proteinExistence type="inferred from homology"/>
<evidence type="ECO:0000313" key="4">
    <source>
        <dbReference type="EMBL" id="TXT12927.1"/>
    </source>
</evidence>
<dbReference type="InterPro" id="IPR004143">
    <property type="entry name" value="BPL_LPL_catalytic"/>
</dbReference>
<evidence type="ECO:0000256" key="2">
    <source>
        <dbReference type="ARBA" id="ARBA00023002"/>
    </source>
</evidence>
<feature type="domain" description="BPL/LPL catalytic" evidence="3">
    <location>
        <begin position="1"/>
        <end position="113"/>
    </location>
</feature>
<evidence type="ECO:0000313" key="5">
    <source>
        <dbReference type="Proteomes" id="UP000473826"/>
    </source>
</evidence>
<dbReference type="GO" id="GO:0016491">
    <property type="term" value="F:oxidoreductase activity"/>
    <property type="evidence" value="ECO:0007669"/>
    <property type="project" value="UniProtKB-KW"/>
</dbReference>
<dbReference type="OrthoDB" id="4131217at2759"/>
<protein>
    <recommendedName>
        <fullName evidence="3">BPL/LPL catalytic domain-containing protein</fullName>
    </recommendedName>
</protein>
<organism evidence="4 5">
    <name type="scientific">Vanrija humicola</name>
    <name type="common">Yeast</name>
    <name type="synonym">Cryptococcus humicola</name>
    <dbReference type="NCBI Taxonomy" id="5417"/>
    <lineage>
        <taxon>Eukaryota</taxon>
        <taxon>Fungi</taxon>
        <taxon>Dikarya</taxon>
        <taxon>Basidiomycota</taxon>
        <taxon>Agaricomycotina</taxon>
        <taxon>Tremellomycetes</taxon>
        <taxon>Trichosporonales</taxon>
        <taxon>Trichosporonaceae</taxon>
        <taxon>Vanrija</taxon>
    </lineage>
</organism>